<dbReference type="VEuPathDB" id="TriTrypDB:TcIL3000_10_6980"/>
<keyword evidence="1" id="KW-0812">Transmembrane</keyword>
<feature type="transmembrane region" description="Helical" evidence="1">
    <location>
        <begin position="225"/>
        <end position="249"/>
    </location>
</feature>
<dbReference type="PANTHER" id="PTHR21706:SF13">
    <property type="entry name" value="TRANSMEMBRANE PROTEIN 65"/>
    <property type="match status" value="1"/>
</dbReference>
<evidence type="ECO:0008006" key="3">
    <source>
        <dbReference type="Google" id="ProtNLM"/>
    </source>
</evidence>
<gene>
    <name evidence="2" type="ORF">TCIL3000_10_6980</name>
</gene>
<dbReference type="GO" id="GO:0005739">
    <property type="term" value="C:mitochondrion"/>
    <property type="evidence" value="ECO:0007669"/>
    <property type="project" value="TreeGrafter"/>
</dbReference>
<feature type="transmembrane region" description="Helical" evidence="1">
    <location>
        <begin position="172"/>
        <end position="192"/>
    </location>
</feature>
<keyword evidence="1" id="KW-0472">Membrane</keyword>
<dbReference type="InterPro" id="IPR019537">
    <property type="entry name" value="TMEM65"/>
</dbReference>
<dbReference type="PANTHER" id="PTHR21706">
    <property type="entry name" value="TRANSMEMBRANE PROTEIN 65"/>
    <property type="match status" value="1"/>
</dbReference>
<evidence type="ECO:0000256" key="1">
    <source>
        <dbReference type="SAM" id="Phobius"/>
    </source>
</evidence>
<proteinExistence type="predicted"/>
<name>G0UX08_TRYCI</name>
<dbReference type="AlphaFoldDB" id="G0UX08"/>
<dbReference type="EMBL" id="HE575323">
    <property type="protein sequence ID" value="CCC93925.1"/>
    <property type="molecule type" value="Genomic_DNA"/>
</dbReference>
<feature type="transmembrane region" description="Helical" evidence="1">
    <location>
        <begin position="131"/>
        <end position="152"/>
    </location>
</feature>
<reference evidence="2" key="1">
    <citation type="journal article" date="2012" name="Proc. Natl. Acad. Sci. U.S.A.">
        <title>Antigenic diversity is generated by distinct evolutionary mechanisms in African trypanosome species.</title>
        <authorList>
            <person name="Jackson A.P."/>
            <person name="Berry A."/>
            <person name="Aslett M."/>
            <person name="Allison H.C."/>
            <person name="Burton P."/>
            <person name="Vavrova-Anderson J."/>
            <person name="Brown R."/>
            <person name="Browne H."/>
            <person name="Corton N."/>
            <person name="Hauser H."/>
            <person name="Gamble J."/>
            <person name="Gilderthorp R."/>
            <person name="Marcello L."/>
            <person name="McQuillan J."/>
            <person name="Otto T.D."/>
            <person name="Quail M.A."/>
            <person name="Sanders M.J."/>
            <person name="van Tonder A."/>
            <person name="Ginger M.L."/>
            <person name="Field M.C."/>
            <person name="Barry J.D."/>
            <person name="Hertz-Fowler C."/>
            <person name="Berriman M."/>
        </authorList>
    </citation>
    <scope>NUCLEOTIDE SEQUENCE</scope>
    <source>
        <strain evidence="2">IL3000</strain>
    </source>
</reference>
<sequence>MMRRLHCYALLGAPEKVCCWRRCLSGEGLPRMKQQELRRLTDILENDPKILRDVIGRLDAASRRRLIVTGGAIEWFGEDNALKEMKRAGVDKDRLLSADDLDHWLEEALRRRLEDGNEQPRKQVESGEGEVVPCSTLLWVAFVAGLPFVGFGFLDNAVMILAGDAIDNSVGFYLNCSVLACAAMGNIFSGVLGMQLHGVIEKAVQKLNFKAPPLTESQMRGKRVFFARHIGGTIGIMTGLLLGMTPLMLLDADDSENEHTPAVSWQVKLGLIE</sequence>
<evidence type="ECO:0000313" key="2">
    <source>
        <dbReference type="EMBL" id="CCC93925.1"/>
    </source>
</evidence>
<accession>G0UX08</accession>
<keyword evidence="1" id="KW-1133">Transmembrane helix</keyword>
<protein>
    <recommendedName>
        <fullName evidence="3">Transmembrane protein 65</fullName>
    </recommendedName>
</protein>
<dbReference type="Pfam" id="PF10507">
    <property type="entry name" value="TMEM65"/>
    <property type="match status" value="1"/>
</dbReference>
<organism evidence="2">
    <name type="scientific">Trypanosoma congolense (strain IL3000)</name>
    <dbReference type="NCBI Taxonomy" id="1068625"/>
    <lineage>
        <taxon>Eukaryota</taxon>
        <taxon>Discoba</taxon>
        <taxon>Euglenozoa</taxon>
        <taxon>Kinetoplastea</taxon>
        <taxon>Metakinetoplastina</taxon>
        <taxon>Trypanosomatida</taxon>
        <taxon>Trypanosomatidae</taxon>
        <taxon>Trypanosoma</taxon>
        <taxon>Nannomonas</taxon>
    </lineage>
</organism>